<dbReference type="PANTHER" id="PTHR24229:SF40">
    <property type="entry name" value="ALLATOSTATIN C RECEPTOR 1-RELATED"/>
    <property type="match status" value="1"/>
</dbReference>
<feature type="transmembrane region" description="Helical" evidence="10">
    <location>
        <begin position="61"/>
        <end position="81"/>
    </location>
</feature>
<dbReference type="Gene3D" id="1.20.1070.10">
    <property type="entry name" value="Rhodopsin 7-helix transmembrane proteins"/>
    <property type="match status" value="1"/>
</dbReference>
<keyword evidence="8" id="KW-0807">Transducer</keyword>
<feature type="domain" description="G-protein coupled receptors family 1 profile" evidence="11">
    <location>
        <begin position="38"/>
        <end position="293"/>
    </location>
</feature>
<feature type="transmembrane region" description="Helical" evidence="10">
    <location>
        <begin position="24"/>
        <end position="49"/>
    </location>
</feature>
<reference evidence="12" key="1">
    <citation type="journal article" date="2014" name="J. Virol.">
        <title>Comparative genome analysis of four elephant endotheliotropic herpesviruses, EEHV3, EEHV4, EEHV5, and EEHV6, from cases of hemorrhagic disease or viremia.</title>
        <authorList>
            <person name="Zong JC"/>
            <person name="Latimer EM"/>
            <person name="Long SY"/>
            <person name="Richman LK"/>
            <person name="Heaggans SY"/>
            <person name="Hayward GS."/>
        </authorList>
    </citation>
    <scope>NUCLEOTIDE SEQUENCE</scope>
    <source>
        <strain evidence="12">North American NAP22</strain>
    </source>
</reference>
<dbReference type="GO" id="GO:0007218">
    <property type="term" value="P:neuropeptide signaling pathway"/>
    <property type="evidence" value="ECO:0007669"/>
    <property type="project" value="TreeGrafter"/>
</dbReference>
<feature type="transmembrane region" description="Helical" evidence="10">
    <location>
        <begin position="268"/>
        <end position="293"/>
    </location>
</feature>
<keyword evidence="7 12" id="KW-0675">Receptor</keyword>
<feature type="transmembrane region" description="Helical" evidence="10">
    <location>
        <begin position="101"/>
        <end position="123"/>
    </location>
</feature>
<feature type="transmembrane region" description="Helical" evidence="10">
    <location>
        <begin position="222"/>
        <end position="243"/>
    </location>
</feature>
<dbReference type="CDD" id="cd00637">
    <property type="entry name" value="7tm_classA_rhodopsin-like"/>
    <property type="match status" value="1"/>
</dbReference>
<sequence length="406" mass="45533">MDALNLFHENLTVEMFNVSALTTAYVNSIFSVITILGLAIIVLFVVAFLNRGPGDSIVCLLLWDMFIVNGVCLLTFPLWIYQAVTGHWVGGEFLCKFSGMFYTMSVYATVWSCFIVTFDRWYCLAKNSLRSISTAARTVRVNQLITITMMFISFLGLWAIMETDVTDDGKCYLYSGQSILGYMNACLGYFTPWLFMGIMLINMTLRTKRLDIDPKWVNVDSLLILLLTILFTQGPFYCMSAYMGSVENHVNGSTVIKNPFTYHERKHLGIKLICLLLAHALALTRFLTVPFIFAAIANYKPFAVWGNMFKCGYRAVPYEDLNDDPTVPLAKHTCGARGGGGGHNKQKHVTPYEPYYFKKTNLSRSVSTATLGGQSTTSAGDEGYYDDPSDTTTLYSIEDPKEKNCT</sequence>
<evidence type="ECO:0000256" key="8">
    <source>
        <dbReference type="ARBA" id="ARBA00023224"/>
    </source>
</evidence>
<dbReference type="SUPFAM" id="SSF81321">
    <property type="entry name" value="Family A G protein-coupled receptor-like"/>
    <property type="match status" value="1"/>
</dbReference>
<dbReference type="Pfam" id="PF00001">
    <property type="entry name" value="7tm_1"/>
    <property type="match status" value="1"/>
</dbReference>
<evidence type="ECO:0000256" key="4">
    <source>
        <dbReference type="ARBA" id="ARBA00022989"/>
    </source>
</evidence>
<evidence type="ECO:0000256" key="1">
    <source>
        <dbReference type="ARBA" id="ARBA00004651"/>
    </source>
</evidence>
<keyword evidence="6 10" id="KW-0472">Membrane</keyword>
<feature type="region of interest" description="Disordered" evidence="9">
    <location>
        <begin position="368"/>
        <end position="406"/>
    </location>
</feature>
<organism evidence="12">
    <name type="scientific">Elephant endotheliotropic herpesvirus 4A</name>
    <dbReference type="NCBI Taxonomy" id="1756184"/>
    <lineage>
        <taxon>Viruses</taxon>
        <taxon>Duplodnaviria</taxon>
        <taxon>Heunggongvirae</taxon>
        <taxon>Peploviricota</taxon>
        <taxon>Herviviricetes</taxon>
        <taxon>Herpesvirales</taxon>
        <taxon>Orthoherpesviridae</taxon>
        <taxon>Betaherpesvirinae</taxon>
        <taxon>Proboscivirus</taxon>
        <taxon>Elephant endotheliotropic herpesvirus 4</taxon>
    </lineage>
</organism>
<evidence type="ECO:0000256" key="2">
    <source>
        <dbReference type="ARBA" id="ARBA00022475"/>
    </source>
</evidence>
<proteinExistence type="predicted"/>
<evidence type="ECO:0000256" key="7">
    <source>
        <dbReference type="ARBA" id="ARBA00023170"/>
    </source>
</evidence>
<dbReference type="InterPro" id="IPR000276">
    <property type="entry name" value="GPCR_Rhodpsn"/>
</dbReference>
<keyword evidence="4 10" id="KW-1133">Transmembrane helix</keyword>
<comment type="subcellular location">
    <subcellularLocation>
        <location evidence="1">Cell membrane</location>
        <topology evidence="1">Multi-pass membrane protein</topology>
    </subcellularLocation>
</comment>
<gene>
    <name evidence="12" type="primary">U51</name>
</gene>
<evidence type="ECO:0000259" key="11">
    <source>
        <dbReference type="PROSITE" id="PS50262"/>
    </source>
</evidence>
<evidence type="ECO:0000256" key="5">
    <source>
        <dbReference type="ARBA" id="ARBA00023040"/>
    </source>
</evidence>
<dbReference type="EMBL" id="KT832480">
    <property type="protein sequence ID" value="ALN42241.2"/>
    <property type="molecule type" value="Genomic_DNA"/>
</dbReference>
<evidence type="ECO:0000256" key="6">
    <source>
        <dbReference type="ARBA" id="ARBA00023136"/>
    </source>
</evidence>
<dbReference type="PANTHER" id="PTHR24229">
    <property type="entry name" value="NEUROPEPTIDES RECEPTOR"/>
    <property type="match status" value="1"/>
</dbReference>
<keyword evidence="2" id="KW-1003">Cell membrane</keyword>
<dbReference type="InterPro" id="IPR017452">
    <property type="entry name" value="GPCR_Rhodpsn_7TM"/>
</dbReference>
<evidence type="ECO:0000256" key="10">
    <source>
        <dbReference type="SAM" id="Phobius"/>
    </source>
</evidence>
<keyword evidence="5" id="KW-0297">G-protein coupled receptor</keyword>
<feature type="transmembrane region" description="Helical" evidence="10">
    <location>
        <begin position="144"/>
        <end position="161"/>
    </location>
</feature>
<evidence type="ECO:0000256" key="3">
    <source>
        <dbReference type="ARBA" id="ARBA00022692"/>
    </source>
</evidence>
<keyword evidence="3 10" id="KW-0812">Transmembrane</keyword>
<evidence type="ECO:0000256" key="9">
    <source>
        <dbReference type="SAM" id="MobiDB-lite"/>
    </source>
</evidence>
<feature type="compositionally biased region" description="Polar residues" evidence="9">
    <location>
        <begin position="368"/>
        <end position="379"/>
    </location>
</feature>
<accession>A0A0S2CC36</accession>
<feature type="transmembrane region" description="Helical" evidence="10">
    <location>
        <begin position="181"/>
        <end position="201"/>
    </location>
</feature>
<dbReference type="GO" id="GO:0005886">
    <property type="term" value="C:plasma membrane"/>
    <property type="evidence" value="ECO:0007669"/>
    <property type="project" value="UniProtKB-SubCell"/>
</dbReference>
<dbReference type="PROSITE" id="PS50262">
    <property type="entry name" value="G_PROTEIN_RECEP_F1_2"/>
    <property type="match status" value="1"/>
</dbReference>
<dbReference type="GO" id="GO:0004930">
    <property type="term" value="F:G protein-coupled receptor activity"/>
    <property type="evidence" value="ECO:0007669"/>
    <property type="project" value="UniProtKB-KW"/>
</dbReference>
<evidence type="ECO:0000313" key="12">
    <source>
        <dbReference type="EMBL" id="ALN42241.2"/>
    </source>
</evidence>
<reference evidence="12" key="2">
    <citation type="submission" date="2015-11" db="EMBL/GenBank/DDBJ databases">
        <title>Complete genome of sequence of elephant endotheliotropic herpesvirus 4 (EEHV4): comparison of the gene coding content and other unusual features fo the GC-rich and AT-rich branch probosciviruses.</title>
        <authorList>
            <person name="Ling P.D."/>
            <person name="Long S.Y."/>
            <person name="Feury A."/>
            <person name="Peng R.-S."/>
            <person name="Heaggans S.Y."/>
            <person name="Qin X."/>
            <person name="Worley K.C."/>
            <person name="Duggan S."/>
            <person name="Hayward G.S."/>
        </authorList>
    </citation>
    <scope>NUCLEOTIDE SEQUENCE</scope>
    <source>
        <strain evidence="12">North American NAP22</strain>
    </source>
</reference>
<name>A0A0S2CC36_9BETA</name>
<protein>
    <submittedName>
        <fullName evidence="12">G protein-coupled receptor 1</fullName>
    </submittedName>
</protein>
<dbReference type="GO" id="GO:0042923">
    <property type="term" value="F:neuropeptide binding"/>
    <property type="evidence" value="ECO:0007669"/>
    <property type="project" value="TreeGrafter"/>
</dbReference>
<reference evidence="12" key="3">
    <citation type="submission" date="2015-11" db="EMBL/GenBank/DDBJ databases">
        <title>Detection of multiple elephant endotheliotropic herpesviruses.</title>
        <authorList>
            <person name="Long S.Y."/>
            <person name="Heaggans S.Y."/>
            <person name="Hayward G.S."/>
        </authorList>
    </citation>
    <scope>NUCLEOTIDE SEQUENCE</scope>
    <source>
        <strain evidence="12">North American NAP22</strain>
    </source>
</reference>